<dbReference type="Pfam" id="PF22638">
    <property type="entry name" value="FlgK_D1"/>
    <property type="match status" value="1"/>
</dbReference>
<evidence type="ECO:0000313" key="10">
    <source>
        <dbReference type="Proteomes" id="UP000285908"/>
    </source>
</evidence>
<dbReference type="InterPro" id="IPR053927">
    <property type="entry name" value="FlgK_helical"/>
</dbReference>
<sequence length="484" mass="49854">MSITSALSNALSGLSAAGRSAQVVSSNLSNAMTPGYARRNVELSADVLGGSGAGVRIDGISRFVDRVVLADRRLSDAALGQEDTRTGFLSAATDLVGRVEDPDSLSALMARFEGELVSAAARPDSMARLTSSVEAAEAVVQALNTASDGVQARRLAADQAIAADVETLNDSLNRLVDLNAQIAVRSRDPGGANALLDQRQQLIDKVSAIVPVRIMPRQADGVALITTGGQILLDGRAAEVGFTPVSAVDPTVSHAGGFLSGLTVNGDPVAAKPGGRFDGGTLSAQFEVRDTLAPQAQARLDAVARDLVERFEAPGVDPTRAAGAPGLFTDRGAPLDPADETGLSARIALNAAVVAAEGGAAWRLRDGLGAAAEGNVGDARGLNRLLDALSAPRSPASGDFGGAQVSAGGLADRLMAISSADQAASETSRIYAQTRNDALRTEEMTHGVDSDQELQKLMLVEQAYAANARVVQTVDAMIQRLMEI</sequence>
<gene>
    <name evidence="9" type="primary">flgK</name>
    <name evidence="9" type="ORF">EKE94_10965</name>
</gene>
<name>A0A438AGZ0_9RHOB</name>
<keyword evidence="9" id="KW-0966">Cell projection</keyword>
<dbReference type="PANTHER" id="PTHR30033:SF1">
    <property type="entry name" value="FLAGELLAR HOOK-ASSOCIATED PROTEIN 1"/>
    <property type="match status" value="1"/>
</dbReference>
<organism evidence="9 10">
    <name type="scientific">Mesobaculum littorinae</name>
    <dbReference type="NCBI Taxonomy" id="2486419"/>
    <lineage>
        <taxon>Bacteria</taxon>
        <taxon>Pseudomonadati</taxon>
        <taxon>Pseudomonadota</taxon>
        <taxon>Alphaproteobacteria</taxon>
        <taxon>Rhodobacterales</taxon>
        <taxon>Roseobacteraceae</taxon>
        <taxon>Mesobaculum</taxon>
    </lineage>
</organism>
<keyword evidence="9" id="KW-0969">Cilium</keyword>
<dbReference type="SUPFAM" id="SSF64518">
    <property type="entry name" value="Phase 1 flagellin"/>
    <property type="match status" value="1"/>
</dbReference>
<accession>A0A438AGZ0</accession>
<evidence type="ECO:0000256" key="2">
    <source>
        <dbReference type="ARBA" id="ARBA00004613"/>
    </source>
</evidence>
<proteinExistence type="inferred from homology"/>
<comment type="caution">
    <text evidence="9">The sequence shown here is derived from an EMBL/GenBank/DDBJ whole genome shotgun (WGS) entry which is preliminary data.</text>
</comment>
<dbReference type="GO" id="GO:0044780">
    <property type="term" value="P:bacterial-type flagellum assembly"/>
    <property type="evidence" value="ECO:0007669"/>
    <property type="project" value="InterPro"/>
</dbReference>
<protein>
    <recommendedName>
        <fullName evidence="4">Flagellar hook-associated protein 1</fullName>
    </recommendedName>
</protein>
<comment type="subcellular location">
    <subcellularLocation>
        <location evidence="1">Bacterial flagellum</location>
    </subcellularLocation>
    <subcellularLocation>
        <location evidence="2">Secreted</location>
    </subcellularLocation>
</comment>
<dbReference type="Proteomes" id="UP000285908">
    <property type="component" value="Unassembled WGS sequence"/>
</dbReference>
<dbReference type="NCBIfam" id="TIGR02492">
    <property type="entry name" value="flgK_ends"/>
    <property type="match status" value="1"/>
</dbReference>
<comment type="similarity">
    <text evidence="3">Belongs to the flagella basal body rod proteins family.</text>
</comment>
<evidence type="ECO:0000256" key="5">
    <source>
        <dbReference type="ARBA" id="ARBA00022525"/>
    </source>
</evidence>
<dbReference type="GO" id="GO:0009424">
    <property type="term" value="C:bacterial-type flagellum hook"/>
    <property type="evidence" value="ECO:0007669"/>
    <property type="project" value="InterPro"/>
</dbReference>
<evidence type="ECO:0000256" key="3">
    <source>
        <dbReference type="ARBA" id="ARBA00009677"/>
    </source>
</evidence>
<feature type="domain" description="Flagellar hook-associated protein FlgK helical" evidence="8">
    <location>
        <begin position="103"/>
        <end position="312"/>
    </location>
</feature>
<keyword evidence="9" id="KW-0282">Flagellum</keyword>
<dbReference type="RefSeq" id="WP_127906645.1">
    <property type="nucleotide sequence ID" value="NZ_RQXX01000003.1"/>
</dbReference>
<evidence type="ECO:0000256" key="1">
    <source>
        <dbReference type="ARBA" id="ARBA00004365"/>
    </source>
</evidence>
<dbReference type="Pfam" id="PF06429">
    <property type="entry name" value="Flg_bbr_C"/>
    <property type="match status" value="1"/>
</dbReference>
<evidence type="ECO:0000259" key="8">
    <source>
        <dbReference type="Pfam" id="PF22638"/>
    </source>
</evidence>
<dbReference type="PANTHER" id="PTHR30033">
    <property type="entry name" value="FLAGELLAR HOOK-ASSOCIATED PROTEIN 1"/>
    <property type="match status" value="1"/>
</dbReference>
<keyword evidence="10" id="KW-1185">Reference proteome</keyword>
<dbReference type="InterPro" id="IPR010930">
    <property type="entry name" value="Flg_bb/hook_C_dom"/>
</dbReference>
<dbReference type="AlphaFoldDB" id="A0A438AGZ0"/>
<evidence type="ECO:0000256" key="4">
    <source>
        <dbReference type="ARBA" id="ARBA00016244"/>
    </source>
</evidence>
<feature type="domain" description="Flagellar basal-body/hook protein C-terminal" evidence="7">
    <location>
        <begin position="447"/>
        <end position="483"/>
    </location>
</feature>
<reference evidence="9 10" key="1">
    <citation type="submission" date="2018-11" db="EMBL/GenBank/DDBJ databases">
        <title>Mesobaculum littorinae gen. nov., sp. nov., isolated from Littorina scabra that represents a novel genus of the order Rhodobacteraceae.</title>
        <authorList>
            <person name="Li F."/>
        </authorList>
    </citation>
    <scope>NUCLEOTIDE SEQUENCE [LARGE SCALE GENOMIC DNA]</scope>
    <source>
        <strain evidence="9 10">M0103</strain>
    </source>
</reference>
<evidence type="ECO:0000256" key="6">
    <source>
        <dbReference type="ARBA" id="ARBA00023143"/>
    </source>
</evidence>
<dbReference type="GO" id="GO:0005198">
    <property type="term" value="F:structural molecule activity"/>
    <property type="evidence" value="ECO:0007669"/>
    <property type="project" value="InterPro"/>
</dbReference>
<dbReference type="InterPro" id="IPR002371">
    <property type="entry name" value="FlgK"/>
</dbReference>
<dbReference type="OrthoDB" id="7181295at2"/>
<evidence type="ECO:0000313" key="9">
    <source>
        <dbReference type="EMBL" id="RVV97980.1"/>
    </source>
</evidence>
<keyword evidence="5" id="KW-0964">Secreted</keyword>
<dbReference type="EMBL" id="RQXX01000003">
    <property type="protein sequence ID" value="RVV97980.1"/>
    <property type="molecule type" value="Genomic_DNA"/>
</dbReference>
<keyword evidence="6" id="KW-0975">Bacterial flagellum</keyword>
<evidence type="ECO:0000259" key="7">
    <source>
        <dbReference type="Pfam" id="PF06429"/>
    </source>
</evidence>
<dbReference type="GO" id="GO:0005576">
    <property type="term" value="C:extracellular region"/>
    <property type="evidence" value="ECO:0007669"/>
    <property type="project" value="UniProtKB-SubCell"/>
</dbReference>